<sequence>MVKQQNPSRFSTLKVFNFVGGGGSKADSNNDSLAPPPPPKDRFYMFNKSMSSLSPDSFSVPSTPLSTGFKTGGHSLAPSHSTMDLHEFGGSTSAPGSSSKSSAPPKRSLFGKLASKSRRGPKPSSRQSTPVDDAHSQAPSEDDGISLPWNFQHNIHVDEGYVGLPPSWSTSLMGAGFNDDEIAAIQARRANNPSPGSHVYTDRPDTPTTTNPSVLANPQPRSTSLNQFSDTASIASSYRIAPSPRALPPLPLNAPAPSIPPSRKPSQSQSVTQHSDSSSFESGHPEAQYVYINSRNELTSHAPSESSHMSSEGRSHSPTGSFNAVPPTRPRTPPRRTFRVMNDSPMAALDTPPPAYKSPAANSGFSGLSAVAKSTRRDEPEIAPPPKTQPPPPIDTDPEGDPEPEEAGMEPEGSGSDEEKTVRMRVVQDRSKRLTALPPRLSLHEANDLDSWTESLFSAIPSATGSDILTSTSSASFNHPSSSSINTTPASVSISAPKSSSSPPSSSRHSSLRRAPQKPIPATPLDKVNEEEPTIPLGGLSTPLWNEILGMMHQPSSTSTDTPPFTPAFNELNSPTLPVSPIPNRHTQSEEEKQEEEEDDDNDDDDDDEEGEEEIADVYLGLGKRDSNRDSNISSVTVTGATIVRNASIATRARANVIDRSAPRKSVVTSRSVEEEQEQEQEEELIFPPTPSPIQAGFAVGDTTPRNPSRHYKTTSLVSGPLSTQSLTPPPPALGSPHSSCFSESSSSASDSESKSSSSHMNSRGALSEDSGQPPPLPPKDPELAYLRSPAPSPMPSPARSSFGDRIRSPRDTFGGAVNGYPHSPLKTNSLIADEHDAPRKPSIVVSAIGTQDKQEAMMETESPTDVFPPSPPVIPPTPTPPPAAWRYRGWLSEVVAPLEEFIDEATDPRELYFDFQEIAEAESGSVYAARVTKPRALGLAPDISFVAIKNIPISPSGTRKLADLRKELTLTRDVLHNNVLTMDALYVDLVEDSLWIRMELMERSLADVVGLVANGLMVQERMIARFASDVLLALEYLQKQHIAHRDVRSDNLLLNNDGVLKIADFSNAVQVTPETPECTGAAGVIYWQAPEMRSGEPYNALKVDVWSLGATVWETAQAEPPFAEVQDPRLIGDRWPPLYQPEIYSRSFHEFLHLCSEPSSSRPDPSELLNTSFIRNACGRPVNVQLLSQCRAIEEAMLERENAADS</sequence>
<feature type="compositionally biased region" description="Pro residues" evidence="6">
    <location>
        <begin position="382"/>
        <end position="395"/>
    </location>
</feature>
<gene>
    <name evidence="9" type="ORF">PILCRDRAFT_812813</name>
</gene>
<dbReference type="Gene3D" id="3.90.810.10">
    <property type="entry name" value="CRIB domain"/>
    <property type="match status" value="1"/>
</dbReference>
<evidence type="ECO:0008006" key="11">
    <source>
        <dbReference type="Google" id="ProtNLM"/>
    </source>
</evidence>
<dbReference type="PANTHER" id="PTHR45832:SF22">
    <property type="entry name" value="SERINE_THREONINE-PROTEIN KINASE SAMKA-RELATED"/>
    <property type="match status" value="1"/>
</dbReference>
<dbReference type="EMBL" id="KN832974">
    <property type="protein sequence ID" value="KIM90014.1"/>
    <property type="molecule type" value="Genomic_DNA"/>
</dbReference>
<feature type="compositionally biased region" description="Low complexity" evidence="6">
    <location>
        <begin position="49"/>
        <end position="62"/>
    </location>
</feature>
<dbReference type="PROSITE" id="PS50108">
    <property type="entry name" value="CRIB"/>
    <property type="match status" value="1"/>
</dbReference>
<evidence type="ECO:0000256" key="4">
    <source>
        <dbReference type="ARBA" id="ARBA00047899"/>
    </source>
</evidence>
<feature type="region of interest" description="Disordered" evidence="6">
    <location>
        <begin position="21"/>
        <end position="147"/>
    </location>
</feature>
<comment type="catalytic activity">
    <reaction evidence="5">
        <text>L-seryl-[protein] + ATP = O-phospho-L-seryl-[protein] + ADP + H(+)</text>
        <dbReference type="Rhea" id="RHEA:17989"/>
        <dbReference type="Rhea" id="RHEA-COMP:9863"/>
        <dbReference type="Rhea" id="RHEA-COMP:11604"/>
        <dbReference type="ChEBI" id="CHEBI:15378"/>
        <dbReference type="ChEBI" id="CHEBI:29999"/>
        <dbReference type="ChEBI" id="CHEBI:30616"/>
        <dbReference type="ChEBI" id="CHEBI:83421"/>
        <dbReference type="ChEBI" id="CHEBI:456216"/>
        <dbReference type="EC" id="2.7.11.1"/>
    </reaction>
</comment>
<evidence type="ECO:0000313" key="10">
    <source>
        <dbReference type="Proteomes" id="UP000054166"/>
    </source>
</evidence>
<feature type="compositionally biased region" description="Low complexity" evidence="6">
    <location>
        <begin position="300"/>
        <end position="312"/>
    </location>
</feature>
<feature type="domain" description="Protein kinase" evidence="7">
    <location>
        <begin position="913"/>
        <end position="1175"/>
    </location>
</feature>
<reference evidence="10" key="2">
    <citation type="submission" date="2015-01" db="EMBL/GenBank/DDBJ databases">
        <title>Evolutionary Origins and Diversification of the Mycorrhizal Mutualists.</title>
        <authorList>
            <consortium name="DOE Joint Genome Institute"/>
            <consortium name="Mycorrhizal Genomics Consortium"/>
            <person name="Kohler A."/>
            <person name="Kuo A."/>
            <person name="Nagy L.G."/>
            <person name="Floudas D."/>
            <person name="Copeland A."/>
            <person name="Barry K.W."/>
            <person name="Cichocki N."/>
            <person name="Veneault-Fourrey C."/>
            <person name="LaButti K."/>
            <person name="Lindquist E.A."/>
            <person name="Lipzen A."/>
            <person name="Lundell T."/>
            <person name="Morin E."/>
            <person name="Murat C."/>
            <person name="Riley R."/>
            <person name="Ohm R."/>
            <person name="Sun H."/>
            <person name="Tunlid A."/>
            <person name="Henrissat B."/>
            <person name="Grigoriev I.V."/>
            <person name="Hibbett D.S."/>
            <person name="Martin F."/>
        </authorList>
    </citation>
    <scope>NUCLEOTIDE SEQUENCE [LARGE SCALE GENOMIC DNA]</scope>
    <source>
        <strain evidence="10">F 1598</strain>
    </source>
</reference>
<feature type="region of interest" description="Disordered" evidence="6">
    <location>
        <begin position="473"/>
        <end position="641"/>
    </location>
</feature>
<dbReference type="AlphaFoldDB" id="A0A0C3GE98"/>
<keyword evidence="10" id="KW-1185">Reference proteome</keyword>
<dbReference type="GO" id="GO:0004674">
    <property type="term" value="F:protein serine/threonine kinase activity"/>
    <property type="evidence" value="ECO:0007669"/>
    <property type="project" value="UniProtKB-EC"/>
</dbReference>
<reference evidence="9 10" key="1">
    <citation type="submission" date="2014-04" db="EMBL/GenBank/DDBJ databases">
        <authorList>
            <consortium name="DOE Joint Genome Institute"/>
            <person name="Kuo A."/>
            <person name="Tarkka M."/>
            <person name="Buscot F."/>
            <person name="Kohler A."/>
            <person name="Nagy L.G."/>
            <person name="Floudas D."/>
            <person name="Copeland A."/>
            <person name="Barry K.W."/>
            <person name="Cichocki N."/>
            <person name="Veneault-Fourrey C."/>
            <person name="LaButti K."/>
            <person name="Lindquist E.A."/>
            <person name="Lipzen A."/>
            <person name="Lundell T."/>
            <person name="Morin E."/>
            <person name="Murat C."/>
            <person name="Sun H."/>
            <person name="Tunlid A."/>
            <person name="Henrissat B."/>
            <person name="Grigoriev I.V."/>
            <person name="Hibbett D.S."/>
            <person name="Martin F."/>
            <person name="Nordberg H.P."/>
            <person name="Cantor M.N."/>
            <person name="Hua S.X."/>
        </authorList>
    </citation>
    <scope>NUCLEOTIDE SEQUENCE [LARGE SCALE GENOMIC DNA]</scope>
    <source>
        <strain evidence="9 10">F 1598</strain>
    </source>
</reference>
<dbReference type="SUPFAM" id="SSF56112">
    <property type="entry name" value="Protein kinase-like (PK-like)"/>
    <property type="match status" value="1"/>
</dbReference>
<dbReference type="InterPro" id="IPR000095">
    <property type="entry name" value="CRIB_dom"/>
</dbReference>
<feature type="compositionally biased region" description="Basic and acidic residues" evidence="6">
    <location>
        <begin position="417"/>
        <end position="432"/>
    </location>
</feature>
<dbReference type="PROSITE" id="PS50011">
    <property type="entry name" value="PROTEIN_KINASE_DOM"/>
    <property type="match status" value="1"/>
</dbReference>
<dbReference type="InterPro" id="IPR036936">
    <property type="entry name" value="CRIB_dom_sf"/>
</dbReference>
<dbReference type="InParanoid" id="A0A0C3GE98"/>
<dbReference type="InterPro" id="IPR020635">
    <property type="entry name" value="Tyr_kinase_cat_dom"/>
</dbReference>
<accession>A0A0C3GE98</accession>
<feature type="compositionally biased region" description="Polar residues" evidence="6">
    <location>
        <begin position="211"/>
        <end position="226"/>
    </location>
</feature>
<dbReference type="Gene3D" id="3.30.200.20">
    <property type="entry name" value="Phosphorylase Kinase, domain 1"/>
    <property type="match status" value="1"/>
</dbReference>
<feature type="compositionally biased region" description="Low complexity" evidence="6">
    <location>
        <begin position="736"/>
        <end position="763"/>
    </location>
</feature>
<dbReference type="Gene3D" id="1.10.510.10">
    <property type="entry name" value="Transferase(Phosphotransferase) domain 1"/>
    <property type="match status" value="1"/>
</dbReference>
<feature type="region of interest" description="Disordered" evidence="6">
    <location>
        <begin position="189"/>
        <end position="226"/>
    </location>
</feature>
<evidence type="ECO:0000256" key="6">
    <source>
        <dbReference type="SAM" id="MobiDB-lite"/>
    </source>
</evidence>
<dbReference type="InterPro" id="IPR051931">
    <property type="entry name" value="PAK3-like"/>
</dbReference>
<dbReference type="InterPro" id="IPR011009">
    <property type="entry name" value="Kinase-like_dom_sf"/>
</dbReference>
<dbReference type="Pfam" id="PF00069">
    <property type="entry name" value="Pkinase"/>
    <property type="match status" value="1"/>
</dbReference>
<dbReference type="InterPro" id="IPR000719">
    <property type="entry name" value="Prot_kinase_dom"/>
</dbReference>
<evidence type="ECO:0000313" key="9">
    <source>
        <dbReference type="EMBL" id="KIM90014.1"/>
    </source>
</evidence>
<comment type="catalytic activity">
    <reaction evidence="4">
        <text>L-threonyl-[protein] + ATP = O-phospho-L-threonyl-[protein] + ADP + H(+)</text>
        <dbReference type="Rhea" id="RHEA:46608"/>
        <dbReference type="Rhea" id="RHEA-COMP:11060"/>
        <dbReference type="Rhea" id="RHEA-COMP:11605"/>
        <dbReference type="ChEBI" id="CHEBI:15378"/>
        <dbReference type="ChEBI" id="CHEBI:30013"/>
        <dbReference type="ChEBI" id="CHEBI:30616"/>
        <dbReference type="ChEBI" id="CHEBI:61977"/>
        <dbReference type="ChEBI" id="CHEBI:456216"/>
        <dbReference type="EC" id="2.7.11.1"/>
    </reaction>
</comment>
<dbReference type="HOGENOM" id="CLU_002065_0_0_1"/>
<feature type="compositionally biased region" description="Low complexity" evidence="6">
    <location>
        <begin position="266"/>
        <end position="279"/>
    </location>
</feature>
<feature type="compositionally biased region" description="Acidic residues" evidence="6">
    <location>
        <begin position="592"/>
        <end position="616"/>
    </location>
</feature>
<feature type="compositionally biased region" description="Acidic residues" evidence="6">
    <location>
        <begin position="675"/>
        <end position="685"/>
    </location>
</feature>
<feature type="region of interest" description="Disordered" evidence="6">
    <location>
        <begin position="660"/>
        <end position="823"/>
    </location>
</feature>
<feature type="compositionally biased region" description="Low complexity" evidence="6">
    <location>
        <begin position="89"/>
        <end position="108"/>
    </location>
</feature>
<evidence type="ECO:0000259" key="7">
    <source>
        <dbReference type="PROSITE" id="PS50011"/>
    </source>
</evidence>
<dbReference type="STRING" id="765440.A0A0C3GE98"/>
<evidence type="ECO:0000256" key="5">
    <source>
        <dbReference type="ARBA" id="ARBA00048679"/>
    </source>
</evidence>
<proteinExistence type="inferred from homology"/>
<evidence type="ECO:0000256" key="3">
    <source>
        <dbReference type="ARBA" id="ARBA00022840"/>
    </source>
</evidence>
<feature type="domain" description="CRIB" evidence="8">
    <location>
        <begin position="145"/>
        <end position="158"/>
    </location>
</feature>
<dbReference type="SMART" id="SM00219">
    <property type="entry name" value="TyrKc"/>
    <property type="match status" value="1"/>
</dbReference>
<feature type="compositionally biased region" description="Acidic residues" evidence="6">
    <location>
        <begin position="396"/>
        <end position="409"/>
    </location>
</feature>
<evidence type="ECO:0000259" key="8">
    <source>
        <dbReference type="PROSITE" id="PS50108"/>
    </source>
</evidence>
<dbReference type="Proteomes" id="UP000054166">
    <property type="component" value="Unassembled WGS sequence"/>
</dbReference>
<evidence type="ECO:0000256" key="2">
    <source>
        <dbReference type="ARBA" id="ARBA00022741"/>
    </source>
</evidence>
<name>A0A0C3GE98_PILCF</name>
<evidence type="ECO:0000256" key="1">
    <source>
        <dbReference type="ARBA" id="ARBA00008874"/>
    </source>
</evidence>
<feature type="compositionally biased region" description="Pro residues" evidence="6">
    <location>
        <begin position="245"/>
        <end position="263"/>
    </location>
</feature>
<keyword evidence="3" id="KW-0067">ATP-binding</keyword>
<keyword evidence="2" id="KW-0547">Nucleotide-binding</keyword>
<comment type="similarity">
    <text evidence="1">Belongs to the protein kinase superfamily. STE Ser/Thr protein kinase family. STE20 subfamily.</text>
</comment>
<feature type="compositionally biased region" description="Polar residues" evidence="6">
    <location>
        <begin position="630"/>
        <end position="640"/>
    </location>
</feature>
<dbReference type="GO" id="GO:0004713">
    <property type="term" value="F:protein tyrosine kinase activity"/>
    <property type="evidence" value="ECO:0007669"/>
    <property type="project" value="InterPro"/>
</dbReference>
<dbReference type="OrthoDB" id="248923at2759"/>
<dbReference type="Pfam" id="PF00786">
    <property type="entry name" value="PBD"/>
    <property type="match status" value="1"/>
</dbReference>
<feature type="region of interest" description="Disordered" evidence="6">
    <location>
        <begin position="245"/>
        <end position="448"/>
    </location>
</feature>
<dbReference type="PANTHER" id="PTHR45832">
    <property type="entry name" value="SERINE/THREONINE-PROTEIN KINASE SAMKA-RELATED-RELATED"/>
    <property type="match status" value="1"/>
</dbReference>
<organism evidence="9 10">
    <name type="scientific">Piloderma croceum (strain F 1598)</name>
    <dbReference type="NCBI Taxonomy" id="765440"/>
    <lineage>
        <taxon>Eukaryota</taxon>
        <taxon>Fungi</taxon>
        <taxon>Dikarya</taxon>
        <taxon>Basidiomycota</taxon>
        <taxon>Agaricomycotina</taxon>
        <taxon>Agaricomycetes</taxon>
        <taxon>Agaricomycetidae</taxon>
        <taxon>Atheliales</taxon>
        <taxon>Atheliaceae</taxon>
        <taxon>Piloderma</taxon>
    </lineage>
</organism>
<protein>
    <recommendedName>
        <fullName evidence="11">Protein kinase domain-containing protein</fullName>
    </recommendedName>
</protein>
<dbReference type="GO" id="GO:0005524">
    <property type="term" value="F:ATP binding"/>
    <property type="evidence" value="ECO:0007669"/>
    <property type="project" value="UniProtKB-KW"/>
</dbReference>
<dbReference type="GO" id="GO:0106310">
    <property type="term" value="F:protein serine kinase activity"/>
    <property type="evidence" value="ECO:0007669"/>
    <property type="project" value="RHEA"/>
</dbReference>
<feature type="compositionally biased region" description="Low complexity" evidence="6">
    <location>
        <begin position="473"/>
        <end position="509"/>
    </location>
</feature>